<dbReference type="Gene3D" id="3.40.50.300">
    <property type="entry name" value="P-loop containing nucleotide triphosphate hydrolases"/>
    <property type="match status" value="1"/>
</dbReference>
<dbReference type="InterPro" id="IPR027417">
    <property type="entry name" value="P-loop_NTPase"/>
</dbReference>
<proteinExistence type="predicted"/>
<dbReference type="SUPFAM" id="SSF53335">
    <property type="entry name" value="S-adenosyl-L-methionine-dependent methyltransferases"/>
    <property type="match status" value="1"/>
</dbReference>
<evidence type="ECO:0000313" key="3">
    <source>
        <dbReference type="EMBL" id="MBC5787499.1"/>
    </source>
</evidence>
<dbReference type="PROSITE" id="PS51192">
    <property type="entry name" value="HELICASE_ATP_BIND_1"/>
    <property type="match status" value="1"/>
</dbReference>
<feature type="coiled-coil region" evidence="1">
    <location>
        <begin position="944"/>
        <end position="990"/>
    </location>
</feature>
<gene>
    <name evidence="3" type="ORF">H8Z77_05610</name>
</gene>
<dbReference type="Proteomes" id="UP000649151">
    <property type="component" value="Unassembled WGS sequence"/>
</dbReference>
<dbReference type="Gene3D" id="3.40.50.150">
    <property type="entry name" value="Vaccinia Virus protein VP39"/>
    <property type="match status" value="1"/>
</dbReference>
<dbReference type="PANTHER" id="PTHR41313">
    <property type="entry name" value="ADENINE-SPECIFIC METHYLTRANSFERASE"/>
    <property type="match status" value="1"/>
</dbReference>
<dbReference type="Pfam" id="PF04851">
    <property type="entry name" value="ResIII"/>
    <property type="match status" value="1"/>
</dbReference>
<accession>A0ABR7IR38</accession>
<organism evidence="3 4">
    <name type="scientific">Clostridium facile</name>
    <dbReference type="NCBI Taxonomy" id="2763035"/>
    <lineage>
        <taxon>Bacteria</taxon>
        <taxon>Bacillati</taxon>
        <taxon>Bacillota</taxon>
        <taxon>Clostridia</taxon>
        <taxon>Eubacteriales</taxon>
        <taxon>Clostridiaceae</taxon>
        <taxon>Clostridium</taxon>
    </lineage>
</organism>
<dbReference type="SMART" id="SM00487">
    <property type="entry name" value="DEXDc"/>
    <property type="match status" value="1"/>
</dbReference>
<dbReference type="SUPFAM" id="SSF52540">
    <property type="entry name" value="P-loop containing nucleoside triphosphate hydrolases"/>
    <property type="match status" value="1"/>
</dbReference>
<evidence type="ECO:0000259" key="2">
    <source>
        <dbReference type="PROSITE" id="PS51192"/>
    </source>
</evidence>
<keyword evidence="3" id="KW-0067">ATP-binding</keyword>
<keyword evidence="4" id="KW-1185">Reference proteome</keyword>
<protein>
    <submittedName>
        <fullName evidence="3">DEAD/DEAH box helicase family protein</fullName>
    </submittedName>
</protein>
<dbReference type="PRINTS" id="PR00507">
    <property type="entry name" value="N12N6MTFRASE"/>
</dbReference>
<evidence type="ECO:0000313" key="4">
    <source>
        <dbReference type="Proteomes" id="UP000649151"/>
    </source>
</evidence>
<reference evidence="3 4" key="1">
    <citation type="submission" date="2020-08" db="EMBL/GenBank/DDBJ databases">
        <title>Genome public.</title>
        <authorList>
            <person name="Liu C."/>
            <person name="Sun Q."/>
        </authorList>
    </citation>
    <scope>NUCLEOTIDE SEQUENCE [LARGE SCALE GENOMIC DNA]</scope>
    <source>
        <strain evidence="3 4">NSJ-27</strain>
    </source>
</reference>
<feature type="domain" description="Helicase ATP-binding" evidence="2">
    <location>
        <begin position="834"/>
        <end position="1049"/>
    </location>
</feature>
<evidence type="ECO:0000256" key="1">
    <source>
        <dbReference type="SAM" id="Coils"/>
    </source>
</evidence>
<dbReference type="PANTHER" id="PTHR41313:SF1">
    <property type="entry name" value="DNA METHYLASE ADENINE-SPECIFIC DOMAIN-CONTAINING PROTEIN"/>
    <property type="match status" value="1"/>
</dbReference>
<keyword evidence="3" id="KW-0547">Nucleotide-binding</keyword>
<keyword evidence="3" id="KW-0378">Hydrolase</keyword>
<dbReference type="InterPro" id="IPR052933">
    <property type="entry name" value="DNA_Protect_Modify"/>
</dbReference>
<comment type="caution">
    <text evidence="3">The sequence shown here is derived from an EMBL/GenBank/DDBJ whole genome shotgun (WGS) entry which is preliminary data.</text>
</comment>
<sequence>MESHSEKGGFSAVQTEIAKAEIEKINNHVSSLNVEYGGAKTKYKANVEAIRLLKTIESENRLATAEEQTILSKYTGWGGIPEPFDARYQNHPKWQTEFKELLEILTPEEYREARATTLNAHYTALPIAALMFRAVEELGFGGGKVLEPSMGIGNFYSVFPSNLKQRSQLYGVEKDSISGRIAKQLYQQATIEVKGYEETSYPDNYFDLAIGNIPFGSFGVFDKRYQNENFKIHDYFIAKTLDQVKPNGLIAFISSKGTLDKANSSVRKYIAQRAELLGAVRLPNSAFQKIAHTEVTTDILFFRKYEQQKVNEPEWIHVGRTEQGVPVNEYYLHHPDHILGTMVFDKSMYGNEKDTSCINDDPDFHLIGTLQQKLKEITEQQTPISTQPITKNVIEETSLQEISQQIEHPEVLPANPEVKNYTYTIVDNVLYYRENNEMFLQTFSGKTLERVKGMCAIREQVMRLIHMQVHDYADHAFQQELATLNQIYDTFVKDNGYLNDKANRRAFQEDSDLPLLLSLENKKEGSYDKAAIFYKPTIQPTEEISAHSAKDALAISIYRRGKLDLAYMAEIYPHSVDDIITELGDQIFFDPAHLISGTMDNRSGYVTAEEYLSGNVKEKLKLAELKVEDYPELHRNVAALKAVQPKRLNISDIHFEIGTSWIPLEYIRKFCYETFHTPMYRREMDGDVSGRIYFHYDKHSTRYTIYNKPLGSSIETTSVYWTERKNAFYLVEDCLNLKQTEVTDRITVLNENGEEREKQVLNPKETQLARAKQEKIQQEFVSWILKDTEKVQRLEDIYNETYNVYVPRSYHGEGLVIDGMANDIALRPHQKNAAMRILLGGNTLLSHEVGSGKTFTMIAGAMLLRQTGLAKKSLFVVPNHLTEQWGKDFLKLFPNANILVATKKDFEMKHRKRFINRIAMGDYDAVIMSYTQFERIPLSTTYKAKLIQEEIDDITAALFQLSNEGRSFSVKRLEAQKVNLETNLKKMMEIGNKDDTLTFEQLGIDRLFVDEFDHYKNCYIYTKIQNVAGLGGTRAEKSFDLLTKIRYLN</sequence>
<dbReference type="InterPro" id="IPR006935">
    <property type="entry name" value="Helicase/UvrB_N"/>
</dbReference>
<keyword evidence="3" id="KW-0347">Helicase</keyword>
<dbReference type="GO" id="GO:0004386">
    <property type="term" value="F:helicase activity"/>
    <property type="evidence" value="ECO:0007669"/>
    <property type="project" value="UniProtKB-KW"/>
</dbReference>
<dbReference type="EMBL" id="JACOQK010000001">
    <property type="protein sequence ID" value="MBC5787499.1"/>
    <property type="molecule type" value="Genomic_DNA"/>
</dbReference>
<dbReference type="InterPro" id="IPR029063">
    <property type="entry name" value="SAM-dependent_MTases_sf"/>
</dbReference>
<keyword evidence="1" id="KW-0175">Coiled coil</keyword>
<dbReference type="InterPro" id="IPR014001">
    <property type="entry name" value="Helicase_ATP-bd"/>
</dbReference>
<name>A0ABR7IR38_9CLOT</name>